<dbReference type="EMBL" id="JAPNKA010000001">
    <property type="protein sequence ID" value="MCY1073084.1"/>
    <property type="molecule type" value="Genomic_DNA"/>
</dbReference>
<sequence>MLRAQLLWFAIAFGMGALLPVQAGMNVRLRDALGSPYRASLVSFFLGTVALLVLVLLTRGETAEPKQAPWWAWVGGFIGATLVTGTVLLTPRLGAAALFAALVAGQLAAAALIDHFGLVGYPELPFSASRAVGIVLLLAGALLVLRR</sequence>
<dbReference type="Proteomes" id="UP001207654">
    <property type="component" value="Unassembled WGS sequence"/>
</dbReference>
<keyword evidence="1" id="KW-1133">Transmembrane helix</keyword>
<keyword evidence="1" id="KW-0472">Membrane</keyword>
<proteinExistence type="predicted"/>
<keyword evidence="1" id="KW-0812">Transmembrane</keyword>
<feature type="transmembrane region" description="Helical" evidence="1">
    <location>
        <begin position="124"/>
        <end position="145"/>
    </location>
</feature>
<dbReference type="Pfam" id="PF04657">
    <property type="entry name" value="DMT_YdcZ"/>
    <property type="match status" value="1"/>
</dbReference>
<protein>
    <submittedName>
        <fullName evidence="2">DMT family transporter</fullName>
    </submittedName>
</protein>
<evidence type="ECO:0000256" key="1">
    <source>
        <dbReference type="SAM" id="Phobius"/>
    </source>
</evidence>
<feature type="transmembrane region" description="Helical" evidence="1">
    <location>
        <begin position="96"/>
        <end position="118"/>
    </location>
</feature>
<accession>A0ABT3ZVJ3</accession>
<reference evidence="2 3" key="1">
    <citation type="submission" date="2022-11" db="EMBL/GenBank/DDBJ databases">
        <title>Minimal conservation of predation-associated metabolite biosynthetic gene clusters underscores biosynthetic potential of Myxococcota including descriptions for ten novel species: Archangium lansinium sp. nov., Myxococcus landrumus sp. nov., Nannocystis bai.</title>
        <authorList>
            <person name="Ahearne A."/>
            <person name="Stevens C."/>
            <person name="Phillips K."/>
        </authorList>
    </citation>
    <scope>NUCLEOTIDE SEQUENCE [LARGE SCALE GENOMIC DNA]</scope>
    <source>
        <strain evidence="2 3">MIWBW</strain>
    </source>
</reference>
<evidence type="ECO:0000313" key="2">
    <source>
        <dbReference type="EMBL" id="MCY1073084.1"/>
    </source>
</evidence>
<comment type="caution">
    <text evidence="2">The sequence shown here is derived from an EMBL/GenBank/DDBJ whole genome shotgun (WGS) entry which is preliminary data.</text>
</comment>
<feature type="transmembrane region" description="Helical" evidence="1">
    <location>
        <begin position="70"/>
        <end position="89"/>
    </location>
</feature>
<feature type="transmembrane region" description="Helical" evidence="1">
    <location>
        <begin position="39"/>
        <end position="58"/>
    </location>
</feature>
<dbReference type="InterPro" id="IPR006750">
    <property type="entry name" value="YdcZ"/>
</dbReference>
<dbReference type="RefSeq" id="WP_267532101.1">
    <property type="nucleotide sequence ID" value="NZ_JAPNKA010000001.1"/>
</dbReference>
<evidence type="ECO:0000313" key="3">
    <source>
        <dbReference type="Proteomes" id="UP001207654"/>
    </source>
</evidence>
<dbReference type="PANTHER" id="PTHR34821">
    <property type="entry name" value="INNER MEMBRANE PROTEIN YDCZ"/>
    <property type="match status" value="1"/>
</dbReference>
<dbReference type="PANTHER" id="PTHR34821:SF2">
    <property type="entry name" value="INNER MEMBRANE PROTEIN YDCZ"/>
    <property type="match status" value="1"/>
</dbReference>
<name>A0ABT3ZVJ3_9BACT</name>
<feature type="transmembrane region" description="Helical" evidence="1">
    <location>
        <begin position="6"/>
        <end position="27"/>
    </location>
</feature>
<keyword evidence="3" id="KW-1185">Reference proteome</keyword>
<organism evidence="2 3">
    <name type="scientific">Archangium lansingense</name>
    <dbReference type="NCBI Taxonomy" id="2995310"/>
    <lineage>
        <taxon>Bacteria</taxon>
        <taxon>Pseudomonadati</taxon>
        <taxon>Myxococcota</taxon>
        <taxon>Myxococcia</taxon>
        <taxon>Myxococcales</taxon>
        <taxon>Cystobacterineae</taxon>
        <taxon>Archangiaceae</taxon>
        <taxon>Archangium</taxon>
    </lineage>
</organism>
<gene>
    <name evidence="2" type="ORF">OV287_01180</name>
</gene>